<evidence type="ECO:0000313" key="3">
    <source>
        <dbReference type="EMBL" id="CDR38099.1"/>
    </source>
</evidence>
<proteinExistence type="predicted"/>
<feature type="region of interest" description="Disordered" evidence="2">
    <location>
        <begin position="157"/>
        <end position="193"/>
    </location>
</feature>
<feature type="compositionally biased region" description="Low complexity" evidence="2">
    <location>
        <begin position="367"/>
        <end position="383"/>
    </location>
</feature>
<protein>
    <submittedName>
        <fullName evidence="3">RHTO0S03e03510g1_1</fullName>
    </submittedName>
</protein>
<feature type="region of interest" description="Disordered" evidence="2">
    <location>
        <begin position="51"/>
        <end position="104"/>
    </location>
</feature>
<reference evidence="3" key="1">
    <citation type="journal article" date="2014" name="Genome Announc.">
        <title>Draft genome sequence of Rhodosporidium toruloides CECT1137, an oleaginous yeast of biotechnological interest.</title>
        <authorList>
            <person name="Morin N."/>
            <person name="Calcas X."/>
            <person name="Devillers H."/>
            <person name="Durrens P."/>
            <person name="Sherman D.J."/>
            <person name="Nicaud J.-M."/>
            <person name="Neuveglise C."/>
        </authorList>
    </citation>
    <scope>NUCLEOTIDE SEQUENCE</scope>
    <source>
        <strain evidence="3">CECT1137</strain>
    </source>
</reference>
<evidence type="ECO:0000256" key="1">
    <source>
        <dbReference type="SAM" id="Coils"/>
    </source>
</evidence>
<feature type="region of interest" description="Disordered" evidence="2">
    <location>
        <begin position="335"/>
        <end position="408"/>
    </location>
</feature>
<evidence type="ECO:0000256" key="2">
    <source>
        <dbReference type="SAM" id="MobiDB-lite"/>
    </source>
</evidence>
<feature type="compositionally biased region" description="Low complexity" evidence="2">
    <location>
        <begin position="390"/>
        <end position="402"/>
    </location>
</feature>
<dbReference type="AlphaFoldDB" id="A0A061AKK4"/>
<feature type="compositionally biased region" description="Low complexity" evidence="2">
    <location>
        <begin position="70"/>
        <end position="99"/>
    </location>
</feature>
<keyword evidence="1" id="KW-0175">Coiled coil</keyword>
<accession>A0A061AKK4</accession>
<feature type="region of interest" description="Disordered" evidence="2">
    <location>
        <begin position="429"/>
        <end position="546"/>
    </location>
</feature>
<dbReference type="EMBL" id="LK052938">
    <property type="protein sequence ID" value="CDR38099.1"/>
    <property type="molecule type" value="Genomic_DNA"/>
</dbReference>
<feature type="coiled-coil region" evidence="1">
    <location>
        <begin position="3"/>
        <end position="37"/>
    </location>
</feature>
<feature type="compositionally biased region" description="Low complexity" evidence="2">
    <location>
        <begin position="347"/>
        <end position="356"/>
    </location>
</feature>
<gene>
    <name evidence="3" type="ORF">RHTO0S_03e03510g</name>
</gene>
<name>A0A061AKK4_RHOTO</name>
<dbReference type="OrthoDB" id="78858at2759"/>
<sequence length="546" mass="56256">MPADGQNDLVRDLTTKLEQLQREKAELERAVEGQADSIALKLRLALLAYEQQKPPSSSQPHTHRHRSKSRSSASSSLSTSASTSSSTSFPSSPPTQISPVLPAPDLSPDVVTALRENETLRVRLANSERVNAYYQRELAELRRRCGISIDELEELDLSGGNSLPAPRAGGSGMLRRPRSLSRSSSRMDPAGATASIRIPGAASVSPPATGGGARLSTASFPFSASTNSLRFAAPQSYMSYASSINTTATTPSSSYPNARPPAPTPATAAAFSPVSFVNTIGSAGSGGGGAALGRRNSLNSFVATHFASAAGSTGSMQAVAEAESREIDLDDLVHLTPQPAASPPPSNTTSTVPFPSLVNGSLGAQPSGSTRSSRSSTTSASSSHIFPPGSTASSSLENSISSLPPRTAVDAPAMDPLVAAITRSLAKLAAQSQSEGGGSRSRRRRASATSAAGREEGEVGVTEGRARRKGKRREGAGEAGEGSSGSSETSRDDDAENAMRRSGVLGRRAPGEEEEDGDGVETPLSCEVAGEGGLSRRASAREASAR</sequence>
<organism evidence="3">
    <name type="scientific">Rhodotorula toruloides</name>
    <name type="common">Yeast</name>
    <name type="synonym">Rhodosporidium toruloides</name>
    <dbReference type="NCBI Taxonomy" id="5286"/>
    <lineage>
        <taxon>Eukaryota</taxon>
        <taxon>Fungi</taxon>
        <taxon>Dikarya</taxon>
        <taxon>Basidiomycota</taxon>
        <taxon>Pucciniomycotina</taxon>
        <taxon>Microbotryomycetes</taxon>
        <taxon>Sporidiobolales</taxon>
        <taxon>Sporidiobolaceae</taxon>
        <taxon>Rhodotorula</taxon>
    </lineage>
</organism>